<accession>A0ABX5Q4J3</accession>
<evidence type="ECO:0000313" key="2">
    <source>
        <dbReference type="Proteomes" id="UP000285882"/>
    </source>
</evidence>
<proteinExistence type="predicted"/>
<dbReference type="Proteomes" id="UP000285882">
    <property type="component" value="Chromosome"/>
</dbReference>
<dbReference type="EMBL" id="CP025688">
    <property type="protein sequence ID" value="QAA21571.1"/>
    <property type="molecule type" value="Genomic_DNA"/>
</dbReference>
<gene>
    <name evidence="1" type="ORF">C0674_02420</name>
</gene>
<reference evidence="1 2" key="1">
    <citation type="submission" date="2018-01" db="EMBL/GenBank/DDBJ databases">
        <title>Complete genome sequencing of Sporolactobacillus terrae DLG3.</title>
        <authorList>
            <person name="Nam Y.-D."/>
            <person name="Kang J."/>
            <person name="Chung W.-H."/>
        </authorList>
    </citation>
    <scope>NUCLEOTIDE SEQUENCE [LARGE SCALE GENOMIC DNA]</scope>
    <source>
        <strain evidence="1 2">DLG3</strain>
    </source>
</reference>
<protein>
    <submittedName>
        <fullName evidence="1">Uncharacterized protein</fullName>
    </submittedName>
</protein>
<evidence type="ECO:0000313" key="1">
    <source>
        <dbReference type="EMBL" id="QAA21571.1"/>
    </source>
</evidence>
<name>A0ABX5Q4J3_9BACL</name>
<dbReference type="RefSeq" id="WP_128166064.1">
    <property type="nucleotide sequence ID" value="NZ_CP025688.1"/>
</dbReference>
<organism evidence="1 2">
    <name type="scientific">Sporolactobacillus terrae</name>
    <dbReference type="NCBI Taxonomy" id="269673"/>
    <lineage>
        <taxon>Bacteria</taxon>
        <taxon>Bacillati</taxon>
        <taxon>Bacillota</taxon>
        <taxon>Bacilli</taxon>
        <taxon>Bacillales</taxon>
        <taxon>Sporolactobacillaceae</taxon>
        <taxon>Sporolactobacillus</taxon>
    </lineage>
</organism>
<sequence length="83" mass="9694">MLQFSFYLEYDGRRTVSTYDAPTEVIRANGLLEALSLFAEKRKLKKAGSETLENGQVRAYFMQKKLFSAPREYVYMVREANKE</sequence>
<keyword evidence="2" id="KW-1185">Reference proteome</keyword>